<accession>A0A391P3C0</accession>
<sequence length="51" mass="6219">MKNMIPMLLTNNQRKMHGLPLWRKKNRKKKFYTRCEADEAITAFIDYCNQE</sequence>
<evidence type="ECO:0000313" key="2">
    <source>
        <dbReference type="Proteomes" id="UP000265643"/>
    </source>
</evidence>
<reference evidence="2" key="1">
    <citation type="submission" date="2018-09" db="EMBL/GenBank/DDBJ databases">
        <title>Draft Genome Sequence of Mediterraneibacter sp. KCTC 15684.</title>
        <authorList>
            <person name="Kim J.S."/>
            <person name="Han K.I."/>
            <person name="Suh M.K."/>
            <person name="Lee K.C."/>
            <person name="Eom M.K."/>
            <person name="Lee J.H."/>
            <person name="Park S.H."/>
            <person name="Kang S.W."/>
            <person name="Park J.E."/>
            <person name="Oh B.S."/>
            <person name="Yu S.Y."/>
            <person name="Choi S.H."/>
            <person name="Lee D.H."/>
            <person name="Yoon H."/>
            <person name="Kim B."/>
            <person name="Yang S.J."/>
            <person name="Lee J.S."/>
        </authorList>
    </citation>
    <scope>NUCLEOTIDE SEQUENCE [LARGE SCALE GENOMIC DNA]</scope>
    <source>
        <strain evidence="2">KCTC 15684</strain>
    </source>
</reference>
<name>A0A391P3C0_9FIRM</name>
<evidence type="ECO:0000313" key="1">
    <source>
        <dbReference type="EMBL" id="GCA68075.1"/>
    </source>
</evidence>
<dbReference type="EMBL" id="BHGK01000001">
    <property type="protein sequence ID" value="GCA68075.1"/>
    <property type="molecule type" value="Genomic_DNA"/>
</dbReference>
<protein>
    <submittedName>
        <fullName evidence="1">Uncharacterized protein</fullName>
    </submittedName>
</protein>
<comment type="caution">
    <text evidence="1">The sequence shown here is derived from an EMBL/GenBank/DDBJ whole genome shotgun (WGS) entry which is preliminary data.</text>
</comment>
<dbReference type="RefSeq" id="WP_156085448.1">
    <property type="nucleotide sequence ID" value="NZ_BHGK01000001.1"/>
</dbReference>
<keyword evidence="2" id="KW-1185">Reference proteome</keyword>
<proteinExistence type="predicted"/>
<dbReference type="Proteomes" id="UP000265643">
    <property type="component" value="Unassembled WGS sequence"/>
</dbReference>
<dbReference type="AlphaFoldDB" id="A0A391P3C0"/>
<organism evidence="1 2">
    <name type="scientific">Mediterraneibacter butyricigenes</name>
    <dbReference type="NCBI Taxonomy" id="2316025"/>
    <lineage>
        <taxon>Bacteria</taxon>
        <taxon>Bacillati</taxon>
        <taxon>Bacillota</taxon>
        <taxon>Clostridia</taxon>
        <taxon>Lachnospirales</taxon>
        <taxon>Lachnospiraceae</taxon>
        <taxon>Mediterraneibacter</taxon>
    </lineage>
</organism>
<gene>
    <name evidence="1" type="ORF">KGMB01110_25110</name>
</gene>